<reference evidence="3 5" key="2">
    <citation type="submission" date="2019-03" db="EMBL/GenBank/DDBJ databases">
        <title>Genomic Encyclopedia of Type Strains, Phase IV (KMG-IV): sequencing the most valuable type-strain genomes for metagenomic binning, comparative biology and taxonomic classification.</title>
        <authorList>
            <person name="Goeker M."/>
        </authorList>
    </citation>
    <scope>NUCLEOTIDE SEQUENCE [LARGE SCALE GENOMIC DNA]</scope>
    <source>
        <strain evidence="3 5">DSM 3764</strain>
    </source>
</reference>
<accession>A0A377SWA1</accession>
<dbReference type="Proteomes" id="UP000295794">
    <property type="component" value="Unassembled WGS sequence"/>
</dbReference>
<gene>
    <name evidence="3" type="ORF">EV682_10669</name>
    <name evidence="2" type="ORF">NCTC11159_03135</name>
</gene>
<feature type="signal peptide" evidence="1">
    <location>
        <begin position="1"/>
        <end position="26"/>
    </location>
</feature>
<keyword evidence="1" id="KW-0732">Signal</keyword>
<dbReference type="OrthoDB" id="9133137at2"/>
<keyword evidence="5" id="KW-1185">Reference proteome</keyword>
<sequence>MTEDLKVKLQYLLATLLTSWLLPATAADLSLCYEDVDVYPWVYGKNEGLDRYLLQTVANRLKIDIEYRPRPWKRCQYEVRNGISDGMFSASYTVERQQYAVYPTLPNGEPDPSYRMAKDDYRIYRRIGSAMDGQNMHMSHIKMIGIQAGYSIYSELLAAGYGLEDSSKNVSDLMRKLDAGIVDVVITLQGPAQHTLQTLPQLASRIEMLPIPYKINNLYLPLSKGYCQKQAERCQALWQEIRNVRETAQYQSMLKAHGF</sequence>
<protein>
    <submittedName>
        <fullName evidence="2">Bacterial extracellular solute-binding proteins, family 3</fullName>
    </submittedName>
    <submittedName>
        <fullName evidence="3">Extracellular solute-binding protein (Family 3)</fullName>
    </submittedName>
</protein>
<reference evidence="2 4" key="1">
    <citation type="submission" date="2018-06" db="EMBL/GenBank/DDBJ databases">
        <authorList>
            <consortium name="Pathogen Informatics"/>
            <person name="Doyle S."/>
        </authorList>
    </citation>
    <scope>NUCLEOTIDE SEQUENCE [LARGE SCALE GENOMIC DNA]</scope>
    <source>
        <strain evidence="2 4">NCTC11159</strain>
    </source>
</reference>
<dbReference type="AlphaFoldDB" id="A0A377SWA1"/>
<name>A0A377SWA1_9NEIS</name>
<evidence type="ECO:0000313" key="4">
    <source>
        <dbReference type="Proteomes" id="UP000255108"/>
    </source>
</evidence>
<feature type="chain" id="PRO_5016805708" evidence="1">
    <location>
        <begin position="27"/>
        <end position="259"/>
    </location>
</feature>
<evidence type="ECO:0000313" key="3">
    <source>
        <dbReference type="EMBL" id="TCU86185.1"/>
    </source>
</evidence>
<dbReference type="RefSeq" id="WP_115228383.1">
    <property type="nucleotide sequence ID" value="NZ_CAWOLO010000006.1"/>
</dbReference>
<dbReference type="EMBL" id="UGHR01000003">
    <property type="protein sequence ID" value="STR44596.1"/>
    <property type="molecule type" value="Genomic_DNA"/>
</dbReference>
<dbReference type="SUPFAM" id="SSF53850">
    <property type="entry name" value="Periplasmic binding protein-like II"/>
    <property type="match status" value="1"/>
</dbReference>
<organism evidence="2 4">
    <name type="scientific">Iodobacter fluviatilis</name>
    <dbReference type="NCBI Taxonomy" id="537"/>
    <lineage>
        <taxon>Bacteria</taxon>
        <taxon>Pseudomonadati</taxon>
        <taxon>Pseudomonadota</taxon>
        <taxon>Betaproteobacteria</taxon>
        <taxon>Neisseriales</taxon>
        <taxon>Chitinibacteraceae</taxon>
        <taxon>Iodobacter</taxon>
    </lineage>
</organism>
<dbReference type="EMBL" id="SMBT01000006">
    <property type="protein sequence ID" value="TCU86185.1"/>
    <property type="molecule type" value="Genomic_DNA"/>
</dbReference>
<evidence type="ECO:0000313" key="2">
    <source>
        <dbReference type="EMBL" id="STR44596.1"/>
    </source>
</evidence>
<proteinExistence type="predicted"/>
<dbReference type="Proteomes" id="UP000255108">
    <property type="component" value="Unassembled WGS sequence"/>
</dbReference>
<evidence type="ECO:0000313" key="5">
    <source>
        <dbReference type="Proteomes" id="UP000295794"/>
    </source>
</evidence>
<dbReference type="Gene3D" id="3.40.190.10">
    <property type="entry name" value="Periplasmic binding protein-like II"/>
    <property type="match status" value="2"/>
</dbReference>
<evidence type="ECO:0000256" key="1">
    <source>
        <dbReference type="SAM" id="SignalP"/>
    </source>
</evidence>